<protein>
    <submittedName>
        <fullName evidence="1">DUF29 domain-containing protein</fullName>
    </submittedName>
</protein>
<reference evidence="1 2" key="1">
    <citation type="submission" date="2022-08" db="EMBL/GenBank/DDBJ databases">
        <title>Reclassification of Massilia species as members of the genera Telluria, Duganella, Pseudoduganella, Mokoshia gen. nov. and Zemynaea gen. nov. using orthogonal and non-orthogonal genome-based approaches.</title>
        <authorList>
            <person name="Bowman J.P."/>
        </authorList>
    </citation>
    <scope>NUCLEOTIDE SEQUENCE [LARGE SCALE GENOMIC DNA]</scope>
    <source>
        <strain evidence="1 2">JCM 31607</strain>
    </source>
</reference>
<dbReference type="EMBL" id="JANUGV010000005">
    <property type="protein sequence ID" value="MCS0609865.1"/>
    <property type="molecule type" value="Genomic_DNA"/>
</dbReference>
<proteinExistence type="predicted"/>
<organism evidence="1 2">
    <name type="scientific">Massilia solisilvae</name>
    <dbReference type="NCBI Taxonomy" id="1811225"/>
    <lineage>
        <taxon>Bacteria</taxon>
        <taxon>Pseudomonadati</taxon>
        <taxon>Pseudomonadota</taxon>
        <taxon>Betaproteobacteria</taxon>
        <taxon>Burkholderiales</taxon>
        <taxon>Oxalobacteraceae</taxon>
        <taxon>Telluria group</taxon>
        <taxon>Massilia</taxon>
    </lineage>
</organism>
<name>A0ABT2BMX7_9BURK</name>
<accession>A0ABT2BMX7</accession>
<dbReference type="Gene3D" id="1.20.1220.20">
    <property type="entry name" value="Uncharcterised protein PF01724"/>
    <property type="match status" value="1"/>
</dbReference>
<comment type="caution">
    <text evidence="1">The sequence shown here is derived from an EMBL/GenBank/DDBJ whole genome shotgun (WGS) entry which is preliminary data.</text>
</comment>
<dbReference type="PANTHER" id="PTHR34235">
    <property type="entry name" value="SLR1203 PROTEIN-RELATED"/>
    <property type="match status" value="1"/>
</dbReference>
<sequence length="150" mass="17202">MTTFSRSDMDGWTKDDVGVTANAAAARLRRPDASGFDKFRFAGEVGRVSRREQRQLGSRMTVLLAHLLKWKYQPKRRCHSWEATIREQRTAIHIALQRSPSLKHALADDAWLGLCWKDGVALARAQTNLMFPGTWIWSVSETLDEDFWPN</sequence>
<dbReference type="InterPro" id="IPR002636">
    <property type="entry name" value="DUF29"/>
</dbReference>
<dbReference type="Proteomes" id="UP001205861">
    <property type="component" value="Unassembled WGS sequence"/>
</dbReference>
<keyword evidence="2" id="KW-1185">Reference proteome</keyword>
<dbReference type="Pfam" id="PF01724">
    <property type="entry name" value="DUF29"/>
    <property type="match status" value="1"/>
</dbReference>
<evidence type="ECO:0000313" key="2">
    <source>
        <dbReference type="Proteomes" id="UP001205861"/>
    </source>
</evidence>
<dbReference type="RefSeq" id="WP_258857493.1">
    <property type="nucleotide sequence ID" value="NZ_JANUGV010000005.1"/>
</dbReference>
<gene>
    <name evidence="1" type="ORF">NX773_17000</name>
</gene>
<evidence type="ECO:0000313" key="1">
    <source>
        <dbReference type="EMBL" id="MCS0609865.1"/>
    </source>
</evidence>